<dbReference type="Proteomes" id="UP000031980">
    <property type="component" value="Unassembled WGS sequence"/>
</dbReference>
<evidence type="ECO:0000313" key="8">
    <source>
        <dbReference type="EMBL" id="KIO44674.1"/>
    </source>
</evidence>
<dbReference type="SUPFAM" id="SSF48452">
    <property type="entry name" value="TPR-like"/>
    <property type="match status" value="1"/>
</dbReference>
<evidence type="ECO:0000256" key="1">
    <source>
        <dbReference type="ARBA" id="ARBA00004442"/>
    </source>
</evidence>
<dbReference type="AlphaFoldDB" id="A0A0C3RGM3"/>
<evidence type="ECO:0000313" key="10">
    <source>
        <dbReference type="Proteomes" id="UP000031937"/>
    </source>
</evidence>
<evidence type="ECO:0000313" key="9">
    <source>
        <dbReference type="EMBL" id="KIO46403.1"/>
    </source>
</evidence>
<comment type="similarity">
    <text evidence="2">Belongs to the SusD family.</text>
</comment>
<reference evidence="9 10" key="2">
    <citation type="submission" date="2014-07" db="EMBL/GenBank/DDBJ databases">
        <title>Porphyromonadaceae bacterium OUH 334697 = ATCC BAA-2682 = DSM 28341 draft genome.</title>
        <authorList>
            <person name="Sydenham T.V."/>
            <person name="Hasman H."/>
            <person name="Justesen U.S."/>
        </authorList>
    </citation>
    <scope>NUCLEOTIDE SEQUENCE [LARGE SCALE GENOMIC DNA]</scope>
    <source>
        <strain evidence="9 10">OUH 334697</strain>
    </source>
</reference>
<evidence type="ECO:0000313" key="11">
    <source>
        <dbReference type="Proteomes" id="UP000031980"/>
    </source>
</evidence>
<dbReference type="OrthoDB" id="729505at2"/>
<comment type="caution">
    <text evidence="8">The sequence shown here is derived from an EMBL/GenBank/DDBJ whole genome shotgun (WGS) entry which is preliminary data.</text>
</comment>
<dbReference type="GO" id="GO:0009279">
    <property type="term" value="C:cell outer membrane"/>
    <property type="evidence" value="ECO:0007669"/>
    <property type="project" value="UniProtKB-SubCell"/>
</dbReference>
<sequence length="459" mass="52712">MKNLKLYILLVFSFCCSCKDYLDVKEQGVAIPKSAEEFSAILHARLNDMDYGSEEVVLGNARTILNYECYGDNQNTNLSTAGISLPIYVGSKINDFQSDYEELYAVIRDCNLILDNMEQRDSELGKNVLGTAYALRAVCYYNLMRNFCEPYDPERAEDRLGLPIVSTFDMEAKPVRSDLKTTAKFIEEDLKKAITYNVQEGMYRFTADVAKAYLARLYFWCQDWGNAIPVAKEILEKYPLLSGQDYTDMIQSQNTQKGNILLRSYVISGDFYSDSDYADAKRDAKYRPARKEFVDLFVEKGRDVRYAISFDEKRLNMKNIFSGVRSAEMCLILAESYAHQSNGTSEALSYLNQLREKRISDYVPYTLETLPEVNPNARIKVDATGASLTKLMSAIFDERRKELYMEGDRWFELKRNGRPEFWVARNGLKYETSTYLYTAPLPKNDIALLPGLIQNEGYE</sequence>
<dbReference type="Pfam" id="PF07980">
    <property type="entry name" value="SusD_RagB"/>
    <property type="match status" value="1"/>
</dbReference>
<dbReference type="Pfam" id="PF14322">
    <property type="entry name" value="SusD-like_3"/>
    <property type="match status" value="1"/>
</dbReference>
<feature type="domain" description="SusD-like N-terminal" evidence="7">
    <location>
        <begin position="20"/>
        <end position="218"/>
    </location>
</feature>
<dbReference type="InterPro" id="IPR011990">
    <property type="entry name" value="TPR-like_helical_dom_sf"/>
</dbReference>
<organism evidence="8 11">
    <name type="scientific">Sanguibacteroides justesenii</name>
    <dbReference type="NCBI Taxonomy" id="1547597"/>
    <lineage>
        <taxon>Bacteria</taxon>
        <taxon>Pseudomonadati</taxon>
        <taxon>Bacteroidota</taxon>
        <taxon>Bacteroidia</taxon>
        <taxon>Bacteroidales</taxon>
        <taxon>Porphyromonadaceae</taxon>
        <taxon>Sanguibacteroides</taxon>
    </lineage>
</organism>
<dbReference type="Gene3D" id="1.25.40.390">
    <property type="match status" value="1"/>
</dbReference>
<feature type="domain" description="RagB/SusD" evidence="6">
    <location>
        <begin position="324"/>
        <end position="458"/>
    </location>
</feature>
<keyword evidence="5" id="KW-0998">Cell outer membrane</keyword>
<dbReference type="EMBL" id="JPIT01000015">
    <property type="protein sequence ID" value="KIO46403.1"/>
    <property type="molecule type" value="Genomic_DNA"/>
</dbReference>
<name>A0A0C3RGM3_9PORP</name>
<evidence type="ECO:0000256" key="5">
    <source>
        <dbReference type="ARBA" id="ARBA00023237"/>
    </source>
</evidence>
<proteinExistence type="inferred from homology"/>
<dbReference type="EMBL" id="JPIU01000038">
    <property type="protein sequence ID" value="KIO44674.1"/>
    <property type="molecule type" value="Genomic_DNA"/>
</dbReference>
<keyword evidence="3" id="KW-0732">Signal</keyword>
<keyword evidence="4" id="KW-0472">Membrane</keyword>
<reference evidence="8 11" key="1">
    <citation type="submission" date="2014-07" db="EMBL/GenBank/DDBJ databases">
        <title>Porphyromonadaceae bacterium OUH 308042 = ATCC BAA-2681 = DSM 28342 draft genome.</title>
        <authorList>
            <person name="Sydenham T.V."/>
            <person name="Hasman H."/>
            <person name="Justensen U.S."/>
        </authorList>
    </citation>
    <scope>NUCLEOTIDE SEQUENCE [LARGE SCALE GENOMIC DNA]</scope>
    <source>
        <strain evidence="8 11">OUH 308042</strain>
    </source>
</reference>
<comment type="subcellular location">
    <subcellularLocation>
        <location evidence="1">Cell outer membrane</location>
    </subcellularLocation>
</comment>
<dbReference type="InterPro" id="IPR033985">
    <property type="entry name" value="SusD-like_N"/>
</dbReference>
<dbReference type="Proteomes" id="UP000031937">
    <property type="component" value="Unassembled WGS sequence"/>
</dbReference>
<evidence type="ECO:0000259" key="6">
    <source>
        <dbReference type="Pfam" id="PF07980"/>
    </source>
</evidence>
<keyword evidence="11" id="KW-1185">Reference proteome</keyword>
<evidence type="ECO:0000256" key="4">
    <source>
        <dbReference type="ARBA" id="ARBA00023136"/>
    </source>
</evidence>
<evidence type="ECO:0000256" key="3">
    <source>
        <dbReference type="ARBA" id="ARBA00022729"/>
    </source>
</evidence>
<evidence type="ECO:0000259" key="7">
    <source>
        <dbReference type="Pfam" id="PF14322"/>
    </source>
</evidence>
<protein>
    <submittedName>
        <fullName evidence="8">Uncharacterized protein</fullName>
    </submittedName>
</protein>
<dbReference type="RefSeq" id="WP_041502692.1">
    <property type="nucleotide sequence ID" value="NZ_JPIT01000015.1"/>
</dbReference>
<gene>
    <name evidence="8" type="ORF">BA92_06440</name>
    <name evidence="9" type="ORF">IE90_04540</name>
</gene>
<dbReference type="InterPro" id="IPR012944">
    <property type="entry name" value="SusD_RagB_dom"/>
</dbReference>
<evidence type="ECO:0000256" key="2">
    <source>
        <dbReference type="ARBA" id="ARBA00006275"/>
    </source>
</evidence>
<accession>A0A0C3RGM3</accession>